<dbReference type="EMBL" id="JAEMHK010000003">
    <property type="protein sequence ID" value="MBJ6799776.1"/>
    <property type="molecule type" value="Genomic_DNA"/>
</dbReference>
<sequence length="337" mass="36153">MKRKGANKPLMALGLLCCLFLVMPTVAFSWNQATHAYIVDRLGSHAGHDDLKEMWGSVAPDMYNFVFDPDLCPGWIGDQTQGTYADTFLKVWDAAETKNEEPLAFGFVSHNQQWGGDHVAHTSCQTCGENDGYIIVKARLLLNAPVNPADPEQTFGKAFAGLGMDPDMALLTAHAIVEEAIDIRLGNEVAPLLGRRLAAAARSDTKGFQPLFVKAFAEDYAAYCFGSGSSTAAAELTAAAALTAAEKGHRKDMIFLGQAISQPEPVAVQLLAVQLTGVLSELGFSVPVDILKTAMFSAMGICDDYKAEIEAAVLYVGKSLKDHGITLSLPQGGRQKK</sequence>
<evidence type="ECO:0000256" key="1">
    <source>
        <dbReference type="SAM" id="SignalP"/>
    </source>
</evidence>
<reference evidence="2 3" key="1">
    <citation type="submission" date="2020-12" db="EMBL/GenBank/DDBJ databases">
        <title>Geomonas sp. Red259, isolated from paddy soil.</title>
        <authorList>
            <person name="Xu Z."/>
            <person name="Zhang Z."/>
            <person name="Masuda Y."/>
            <person name="Itoh H."/>
            <person name="Senoo K."/>
        </authorList>
    </citation>
    <scope>NUCLEOTIDE SEQUENCE [LARGE SCALE GENOMIC DNA]</scope>
    <source>
        <strain evidence="2 3">Red259</strain>
    </source>
</reference>
<protein>
    <submittedName>
        <fullName evidence="2">Uncharacterized protein</fullName>
    </submittedName>
</protein>
<organism evidence="2 3">
    <name type="scientific">Geomonas propionica</name>
    <dbReference type="NCBI Taxonomy" id="2798582"/>
    <lineage>
        <taxon>Bacteria</taxon>
        <taxon>Pseudomonadati</taxon>
        <taxon>Thermodesulfobacteriota</taxon>
        <taxon>Desulfuromonadia</taxon>
        <taxon>Geobacterales</taxon>
        <taxon>Geobacteraceae</taxon>
        <taxon>Geomonas</taxon>
    </lineage>
</organism>
<dbReference type="RefSeq" id="WP_199394278.1">
    <property type="nucleotide sequence ID" value="NZ_JAEMHK010000003.1"/>
</dbReference>
<keyword evidence="1" id="KW-0732">Signal</keyword>
<comment type="caution">
    <text evidence="2">The sequence shown here is derived from an EMBL/GenBank/DDBJ whole genome shotgun (WGS) entry which is preliminary data.</text>
</comment>
<gene>
    <name evidence="2" type="ORF">JFN90_06450</name>
</gene>
<name>A0ABS0YPD9_9BACT</name>
<proteinExistence type="predicted"/>
<evidence type="ECO:0000313" key="2">
    <source>
        <dbReference type="EMBL" id="MBJ6799776.1"/>
    </source>
</evidence>
<feature type="chain" id="PRO_5047289322" evidence="1">
    <location>
        <begin position="28"/>
        <end position="337"/>
    </location>
</feature>
<keyword evidence="3" id="KW-1185">Reference proteome</keyword>
<accession>A0ABS0YPD9</accession>
<dbReference type="Proteomes" id="UP000641025">
    <property type="component" value="Unassembled WGS sequence"/>
</dbReference>
<feature type="signal peptide" evidence="1">
    <location>
        <begin position="1"/>
        <end position="27"/>
    </location>
</feature>
<evidence type="ECO:0000313" key="3">
    <source>
        <dbReference type="Proteomes" id="UP000641025"/>
    </source>
</evidence>